<reference evidence="2" key="1">
    <citation type="journal article" date="2008" name="Nature">
        <title>The amphioxus genome and the evolution of the chordate karyotype.</title>
        <authorList>
            <consortium name="US DOE Joint Genome Institute (JGI-PGF)"/>
            <person name="Putnam N.H."/>
            <person name="Butts T."/>
            <person name="Ferrier D.E.K."/>
            <person name="Furlong R.F."/>
            <person name="Hellsten U."/>
            <person name="Kawashima T."/>
            <person name="Robinson-Rechavi M."/>
            <person name="Shoguchi E."/>
            <person name="Terry A."/>
            <person name="Yu J.-K."/>
            <person name="Benito-Gutierrez E.L."/>
            <person name="Dubchak I."/>
            <person name="Garcia-Fernandez J."/>
            <person name="Gibson-Brown J.J."/>
            <person name="Grigoriev I.V."/>
            <person name="Horton A.C."/>
            <person name="de Jong P.J."/>
            <person name="Jurka J."/>
            <person name="Kapitonov V.V."/>
            <person name="Kohara Y."/>
            <person name="Kuroki Y."/>
            <person name="Lindquist E."/>
            <person name="Lucas S."/>
            <person name="Osoegawa K."/>
            <person name="Pennacchio L.A."/>
            <person name="Salamov A.A."/>
            <person name="Satou Y."/>
            <person name="Sauka-Spengler T."/>
            <person name="Schmutz J."/>
            <person name="Shin-I T."/>
            <person name="Toyoda A."/>
            <person name="Bronner-Fraser M."/>
            <person name="Fujiyama A."/>
            <person name="Holland L.Z."/>
            <person name="Holland P.W.H."/>
            <person name="Satoh N."/>
            <person name="Rokhsar D.S."/>
        </authorList>
    </citation>
    <scope>NUCLEOTIDE SEQUENCE [LARGE SCALE GENOMIC DNA]</scope>
    <source>
        <strain evidence="2">S238N-H82</strain>
        <tissue evidence="2">Testes</tissue>
    </source>
</reference>
<feature type="compositionally biased region" description="Polar residues" evidence="1">
    <location>
        <begin position="184"/>
        <end position="200"/>
    </location>
</feature>
<evidence type="ECO:0000313" key="2">
    <source>
        <dbReference type="EMBL" id="EEN55016.1"/>
    </source>
</evidence>
<accession>C3YY57</accession>
<name>C3YY57_BRAFL</name>
<protein>
    <submittedName>
        <fullName evidence="2">Uncharacterized protein</fullName>
    </submittedName>
</protein>
<proteinExistence type="predicted"/>
<sequence length="245" mass="26009">MDITPNPMYTQSTMNPSPNDINPNPMYLQSTVEPYAVKYLEDIADSANNDSDTYIQPYAVGYQKDDEPPIGTSDCESAASSSLNNDALTNLSSNGTNPSDLVGEERQHVPNALHPDPNPMYVPNVQHPAACATCAFGDLVCYTSFALLDFVLRVAYADVVLLEPAETVTPGTPGCCSSVPTPPGVSNSSQRTESYPQLTVASTLTTSQTGSSGSVPTPPAVSKSSQLKGETSSKLRPESWYGGFN</sequence>
<dbReference type="AlphaFoldDB" id="C3YY57"/>
<feature type="region of interest" description="Disordered" evidence="1">
    <location>
        <begin position="1"/>
        <end position="22"/>
    </location>
</feature>
<feature type="compositionally biased region" description="Low complexity" evidence="1">
    <location>
        <begin position="201"/>
        <end position="215"/>
    </location>
</feature>
<gene>
    <name evidence="2" type="ORF">BRAFLDRAFT_79937</name>
</gene>
<dbReference type="InParanoid" id="C3YY57"/>
<feature type="region of interest" description="Disordered" evidence="1">
    <location>
        <begin position="168"/>
        <end position="245"/>
    </location>
</feature>
<evidence type="ECO:0000256" key="1">
    <source>
        <dbReference type="SAM" id="MobiDB-lite"/>
    </source>
</evidence>
<organism>
    <name type="scientific">Branchiostoma floridae</name>
    <name type="common">Florida lancelet</name>
    <name type="synonym">Amphioxus</name>
    <dbReference type="NCBI Taxonomy" id="7739"/>
    <lineage>
        <taxon>Eukaryota</taxon>
        <taxon>Metazoa</taxon>
        <taxon>Chordata</taxon>
        <taxon>Cephalochordata</taxon>
        <taxon>Leptocardii</taxon>
        <taxon>Amphioxiformes</taxon>
        <taxon>Branchiostomatidae</taxon>
        <taxon>Branchiostoma</taxon>
    </lineage>
</organism>
<dbReference type="EMBL" id="GG666563">
    <property type="protein sequence ID" value="EEN55016.1"/>
    <property type="molecule type" value="Genomic_DNA"/>
</dbReference>
<feature type="compositionally biased region" description="Polar residues" evidence="1">
    <location>
        <begin position="7"/>
        <end position="22"/>
    </location>
</feature>